<proteinExistence type="predicted"/>
<dbReference type="CDD" id="cd00865">
    <property type="entry name" value="PEBP_bact_arch"/>
    <property type="match status" value="1"/>
</dbReference>
<dbReference type="RefSeq" id="WP_072833900.1">
    <property type="nucleotide sequence ID" value="NZ_FQUU01000002.1"/>
</dbReference>
<gene>
    <name evidence="1" type="ORF">SAMN02745131_00769</name>
</gene>
<evidence type="ECO:0000313" key="1">
    <source>
        <dbReference type="EMBL" id="SHE60009.1"/>
    </source>
</evidence>
<dbReference type="Pfam" id="PF01161">
    <property type="entry name" value="PBP"/>
    <property type="match status" value="1"/>
</dbReference>
<keyword evidence="2" id="KW-1185">Reference proteome</keyword>
<dbReference type="NCBIfam" id="TIGR00481">
    <property type="entry name" value="YbhB/YbcL family Raf kinase inhibitor-like protein"/>
    <property type="match status" value="1"/>
</dbReference>
<organism evidence="1 2">
    <name type="scientific">Flavisolibacter ginsengisoli DSM 18119</name>
    <dbReference type="NCBI Taxonomy" id="1121884"/>
    <lineage>
        <taxon>Bacteria</taxon>
        <taxon>Pseudomonadati</taxon>
        <taxon>Bacteroidota</taxon>
        <taxon>Chitinophagia</taxon>
        <taxon>Chitinophagales</taxon>
        <taxon>Chitinophagaceae</taxon>
        <taxon>Flavisolibacter</taxon>
    </lineage>
</organism>
<dbReference type="Gene3D" id="3.90.280.10">
    <property type="entry name" value="PEBP-like"/>
    <property type="match status" value="1"/>
</dbReference>
<dbReference type="SUPFAM" id="SSF49777">
    <property type="entry name" value="PEBP-like"/>
    <property type="match status" value="1"/>
</dbReference>
<reference evidence="1 2" key="1">
    <citation type="submission" date="2016-11" db="EMBL/GenBank/DDBJ databases">
        <authorList>
            <person name="Jaros S."/>
            <person name="Januszkiewicz K."/>
            <person name="Wedrychowicz H."/>
        </authorList>
    </citation>
    <scope>NUCLEOTIDE SEQUENCE [LARGE SCALE GENOMIC DNA]</scope>
    <source>
        <strain evidence="1 2">DSM 18119</strain>
    </source>
</reference>
<dbReference type="InterPro" id="IPR036610">
    <property type="entry name" value="PEBP-like_sf"/>
</dbReference>
<dbReference type="InterPro" id="IPR005247">
    <property type="entry name" value="YbhB_YbcL/LppC-like"/>
</dbReference>
<dbReference type="PANTHER" id="PTHR30289">
    <property type="entry name" value="UNCHARACTERIZED PROTEIN YBCL-RELATED"/>
    <property type="match status" value="1"/>
</dbReference>
<name>A0A1M4UTJ9_9BACT</name>
<evidence type="ECO:0000313" key="2">
    <source>
        <dbReference type="Proteomes" id="UP000184048"/>
    </source>
</evidence>
<dbReference type="STRING" id="1121884.SAMN02745131_00769"/>
<protein>
    <submittedName>
        <fullName evidence="1">Phospholipid-binding protein, PBP family</fullName>
    </submittedName>
</protein>
<dbReference type="PANTHER" id="PTHR30289:SF1">
    <property type="entry name" value="PEBP (PHOSPHATIDYLETHANOLAMINE-BINDING PROTEIN) FAMILY PROTEIN"/>
    <property type="match status" value="1"/>
</dbReference>
<sequence length="164" mass="18645">MSNLSRQFEPSKAIDYKVLNVNSPSFEAGHMIPIEYTCDGRNTNPPLEIEHIPHEARSLAIIMDDPDARYNPFVHWVIWNIPITKHIHEGFNHGINGINDFGRTRYEGPCPPTGIHKYYIKVYALNGILDLPPGSSKKQLEKAMSDQIIAFGELTGQYQRKNSK</sequence>
<accession>A0A1M4UTJ9</accession>
<dbReference type="Proteomes" id="UP000184048">
    <property type="component" value="Unassembled WGS sequence"/>
</dbReference>
<dbReference type="OrthoDB" id="9797506at2"/>
<dbReference type="InterPro" id="IPR008914">
    <property type="entry name" value="PEBP"/>
</dbReference>
<dbReference type="EMBL" id="FQUU01000002">
    <property type="protein sequence ID" value="SHE60009.1"/>
    <property type="molecule type" value="Genomic_DNA"/>
</dbReference>
<dbReference type="AlphaFoldDB" id="A0A1M4UTJ9"/>